<comment type="caution">
    <text evidence="1">The sequence shown here is derived from an EMBL/GenBank/DDBJ whole genome shotgun (WGS) entry which is preliminary data.</text>
</comment>
<accession>A0ABW6A9L0</accession>
<dbReference type="Proteomes" id="UP001597511">
    <property type="component" value="Unassembled WGS sequence"/>
</dbReference>
<proteinExistence type="predicted"/>
<dbReference type="EMBL" id="JBHUOZ010000003">
    <property type="protein sequence ID" value="MFD2922035.1"/>
    <property type="molecule type" value="Genomic_DNA"/>
</dbReference>
<gene>
    <name evidence="1" type="ORF">ACFS6H_20105</name>
</gene>
<organism evidence="1 2">
    <name type="scientific">Terrimonas rubra</name>
    <dbReference type="NCBI Taxonomy" id="1035890"/>
    <lineage>
        <taxon>Bacteria</taxon>
        <taxon>Pseudomonadati</taxon>
        <taxon>Bacteroidota</taxon>
        <taxon>Chitinophagia</taxon>
        <taxon>Chitinophagales</taxon>
        <taxon>Chitinophagaceae</taxon>
        <taxon>Terrimonas</taxon>
    </lineage>
</organism>
<name>A0ABW6A9L0_9BACT</name>
<reference evidence="2" key="1">
    <citation type="journal article" date="2019" name="Int. J. Syst. Evol. Microbiol.">
        <title>The Global Catalogue of Microorganisms (GCM) 10K type strain sequencing project: providing services to taxonomists for standard genome sequencing and annotation.</title>
        <authorList>
            <consortium name="The Broad Institute Genomics Platform"/>
            <consortium name="The Broad Institute Genome Sequencing Center for Infectious Disease"/>
            <person name="Wu L."/>
            <person name="Ma J."/>
        </authorList>
    </citation>
    <scope>NUCLEOTIDE SEQUENCE [LARGE SCALE GENOMIC DNA]</scope>
    <source>
        <strain evidence="2">KCTC 23299</strain>
    </source>
</reference>
<evidence type="ECO:0000313" key="1">
    <source>
        <dbReference type="EMBL" id="MFD2922035.1"/>
    </source>
</evidence>
<sequence>MDYIFISLLMGLGVWFHIMQRVSSVRKRYPKLKFREVWVTFLDEEWDSLFVSGLVCFSCLLALKIIRYNEVILPDWFENWGMYVLVLVLGYAGQRLAYRYLGTAEKVLAEKANTMYKGCDHEPKQ</sequence>
<dbReference type="RefSeq" id="WP_386103350.1">
    <property type="nucleotide sequence ID" value="NZ_JBHUOZ010000003.1"/>
</dbReference>
<evidence type="ECO:0000313" key="2">
    <source>
        <dbReference type="Proteomes" id="UP001597511"/>
    </source>
</evidence>
<protein>
    <submittedName>
        <fullName evidence="1">Uncharacterized protein</fullName>
    </submittedName>
</protein>
<keyword evidence="2" id="KW-1185">Reference proteome</keyword>